<dbReference type="Proteomes" id="UP000535437">
    <property type="component" value="Unassembled WGS sequence"/>
</dbReference>
<gene>
    <name evidence="2" type="ORF">HNR09_002393</name>
</gene>
<organism evidence="2 3">
    <name type="scientific">Nesterenkonia xinjiangensis</name>
    <dbReference type="NCBI Taxonomy" id="225327"/>
    <lineage>
        <taxon>Bacteria</taxon>
        <taxon>Bacillati</taxon>
        <taxon>Actinomycetota</taxon>
        <taxon>Actinomycetes</taxon>
        <taxon>Micrococcales</taxon>
        <taxon>Micrococcaceae</taxon>
        <taxon>Nesterenkonia</taxon>
    </lineage>
</organism>
<dbReference type="AlphaFoldDB" id="A0A7Z0KCU8"/>
<name>A0A7Z0KCU8_9MICC</name>
<feature type="region of interest" description="Disordered" evidence="1">
    <location>
        <begin position="59"/>
        <end position="86"/>
    </location>
</feature>
<dbReference type="EMBL" id="JACCFY010000001">
    <property type="protein sequence ID" value="NYJ78982.1"/>
    <property type="molecule type" value="Genomic_DNA"/>
</dbReference>
<sequence>MTSSAEVAASSCFRVAGSPTVRASWAMARVWAVESTAASATTRVTGSLVSWPKETGVARRSQASPVRATPSLGRAWAKANPGATTM</sequence>
<accession>A0A7Z0KCU8</accession>
<proteinExistence type="predicted"/>
<protein>
    <submittedName>
        <fullName evidence="2">Uncharacterized protein</fullName>
    </submittedName>
</protein>
<keyword evidence="3" id="KW-1185">Reference proteome</keyword>
<evidence type="ECO:0000256" key="1">
    <source>
        <dbReference type="SAM" id="MobiDB-lite"/>
    </source>
</evidence>
<evidence type="ECO:0000313" key="3">
    <source>
        <dbReference type="Proteomes" id="UP000535437"/>
    </source>
</evidence>
<evidence type="ECO:0000313" key="2">
    <source>
        <dbReference type="EMBL" id="NYJ78982.1"/>
    </source>
</evidence>
<reference evidence="2 3" key="1">
    <citation type="submission" date="2020-07" db="EMBL/GenBank/DDBJ databases">
        <title>Sequencing the genomes of 1000 actinobacteria strains.</title>
        <authorList>
            <person name="Klenk H.-P."/>
        </authorList>
    </citation>
    <scope>NUCLEOTIDE SEQUENCE [LARGE SCALE GENOMIC DNA]</scope>
    <source>
        <strain evidence="2 3">DSM 15475</strain>
    </source>
</reference>
<comment type="caution">
    <text evidence="2">The sequence shown here is derived from an EMBL/GenBank/DDBJ whole genome shotgun (WGS) entry which is preliminary data.</text>
</comment>